<reference evidence="1 2" key="1">
    <citation type="submission" date="2017-10" db="EMBL/GenBank/DDBJ databases">
        <authorList>
            <person name="Banno H."/>
            <person name="Chua N.-H."/>
        </authorList>
    </citation>
    <scope>NUCLEOTIDE SEQUENCE [LARGE SCALE GENOMIC DNA]</scope>
    <source>
        <strain evidence="1">Vibrio tapetis CECT4600</strain>
    </source>
</reference>
<sequence>MANSKKFDFQVVEKRNGWSAEIIRQVSARRTTVSKRETGFETEALAIEWAEKELAQFVQHQAERNVRKGEQRKEREAAVEAKIAAAEQRAAERNLESDDEE</sequence>
<dbReference type="AlphaFoldDB" id="A0A2N8ZER4"/>
<dbReference type="EMBL" id="LT960611">
    <property type="protein sequence ID" value="SON50380.1"/>
    <property type="molecule type" value="Genomic_DNA"/>
</dbReference>
<proteinExistence type="predicted"/>
<organism evidence="1 2">
    <name type="scientific">Vibrio tapetis subsp. tapetis</name>
    <dbReference type="NCBI Taxonomy" id="1671868"/>
    <lineage>
        <taxon>Bacteria</taxon>
        <taxon>Pseudomonadati</taxon>
        <taxon>Pseudomonadota</taxon>
        <taxon>Gammaproteobacteria</taxon>
        <taxon>Vibrionales</taxon>
        <taxon>Vibrionaceae</taxon>
        <taxon>Vibrio</taxon>
    </lineage>
</organism>
<dbReference type="KEGG" id="vta:A2401"/>
<accession>A0A2N8ZER4</accession>
<evidence type="ECO:0000313" key="2">
    <source>
        <dbReference type="Proteomes" id="UP000235828"/>
    </source>
</evidence>
<dbReference type="Pfam" id="PF12286">
    <property type="entry name" value="DUF3622"/>
    <property type="match status" value="1"/>
</dbReference>
<protein>
    <recommendedName>
        <fullName evidence="3">DUF3622 domain-containing protein</fullName>
    </recommendedName>
</protein>
<dbReference type="RefSeq" id="WP_102522875.1">
    <property type="nucleotide sequence ID" value="NZ_LT960611.1"/>
</dbReference>
<dbReference type="InterPro" id="IPR022069">
    <property type="entry name" value="DUF3622"/>
</dbReference>
<gene>
    <name evidence="1" type="ORF">VTAP4600_A2401</name>
</gene>
<dbReference type="OrthoDB" id="5905915at2"/>
<dbReference type="Proteomes" id="UP000235828">
    <property type="component" value="Chromosome A"/>
</dbReference>
<evidence type="ECO:0008006" key="3">
    <source>
        <dbReference type="Google" id="ProtNLM"/>
    </source>
</evidence>
<keyword evidence="2" id="KW-1185">Reference proteome</keyword>
<name>A0A2N8ZER4_9VIBR</name>
<evidence type="ECO:0000313" key="1">
    <source>
        <dbReference type="EMBL" id="SON50380.1"/>
    </source>
</evidence>